<evidence type="ECO:0000256" key="7">
    <source>
        <dbReference type="PIRSR" id="PIRSR000524-50"/>
    </source>
</evidence>
<evidence type="ECO:0000313" key="9">
    <source>
        <dbReference type="EMBL" id="TQE93484.1"/>
    </source>
</evidence>
<dbReference type="InterPro" id="IPR024169">
    <property type="entry name" value="SP_NH2Trfase/AEP_transaminase"/>
</dbReference>
<comment type="caution">
    <text evidence="9">The sequence shown here is derived from an EMBL/GenBank/DDBJ whole genome shotgun (WGS) entry which is preliminary data.</text>
</comment>
<protein>
    <submittedName>
        <fullName evidence="9">Alanine--glyoxylate aminotransferase family protein</fullName>
    </submittedName>
</protein>
<evidence type="ECO:0000256" key="1">
    <source>
        <dbReference type="ARBA" id="ARBA00001933"/>
    </source>
</evidence>
<dbReference type="GO" id="GO:0004760">
    <property type="term" value="F:L-serine-pyruvate transaminase activity"/>
    <property type="evidence" value="ECO:0007669"/>
    <property type="project" value="TreeGrafter"/>
</dbReference>
<comment type="similarity">
    <text evidence="2">Belongs to the class-V pyridoxal-phosphate-dependent aminotransferase family.</text>
</comment>
<gene>
    <name evidence="9" type="ORF">FKZ61_21285</name>
</gene>
<dbReference type="GO" id="GO:0008453">
    <property type="term" value="F:alanine-glyoxylate transaminase activity"/>
    <property type="evidence" value="ECO:0007669"/>
    <property type="project" value="TreeGrafter"/>
</dbReference>
<keyword evidence="5 7" id="KW-0663">Pyridoxal phosphate</keyword>
<keyword evidence="3 9" id="KW-0032">Aminotransferase</keyword>
<dbReference type="PANTHER" id="PTHR21152">
    <property type="entry name" value="AMINOTRANSFERASE CLASS V"/>
    <property type="match status" value="1"/>
</dbReference>
<dbReference type="OrthoDB" id="389074at2"/>
<evidence type="ECO:0000256" key="2">
    <source>
        <dbReference type="ARBA" id="ARBA00009236"/>
    </source>
</evidence>
<comment type="cofactor">
    <cofactor evidence="1 7">
        <name>pyridoxal 5'-phosphate</name>
        <dbReference type="ChEBI" id="CHEBI:597326"/>
    </cofactor>
</comment>
<accession>A0A540V9R7</accession>
<dbReference type="InParanoid" id="A0A540V9R7"/>
<dbReference type="InterPro" id="IPR000192">
    <property type="entry name" value="Aminotrans_V_dom"/>
</dbReference>
<feature type="binding site" evidence="6">
    <location>
        <position position="334"/>
    </location>
    <ligand>
        <name>substrate</name>
    </ligand>
</feature>
<evidence type="ECO:0000256" key="5">
    <source>
        <dbReference type="ARBA" id="ARBA00022898"/>
    </source>
</evidence>
<dbReference type="Gene3D" id="3.40.640.10">
    <property type="entry name" value="Type I PLP-dependent aspartate aminotransferase-like (Major domain)"/>
    <property type="match status" value="1"/>
</dbReference>
<keyword evidence="10" id="KW-1185">Reference proteome</keyword>
<feature type="modified residue" description="N6-(pyridoxal phosphate)lysine" evidence="7">
    <location>
        <position position="191"/>
    </location>
</feature>
<dbReference type="PIRSF" id="PIRSF000524">
    <property type="entry name" value="SPT"/>
    <property type="match status" value="1"/>
</dbReference>
<dbReference type="InterPro" id="IPR015424">
    <property type="entry name" value="PyrdxlP-dep_Trfase"/>
</dbReference>
<dbReference type="FunCoup" id="A0A540V9R7">
    <property type="interactions" value="458"/>
</dbReference>
<dbReference type="GO" id="GO:0019265">
    <property type="term" value="P:glycine biosynthetic process, by transamination of glyoxylate"/>
    <property type="evidence" value="ECO:0007669"/>
    <property type="project" value="TreeGrafter"/>
</dbReference>
<dbReference type="AlphaFoldDB" id="A0A540V9R7"/>
<dbReference type="Pfam" id="PF00266">
    <property type="entry name" value="Aminotran_5"/>
    <property type="match status" value="1"/>
</dbReference>
<dbReference type="SUPFAM" id="SSF53383">
    <property type="entry name" value="PLP-dependent transferases"/>
    <property type="match status" value="1"/>
</dbReference>
<dbReference type="Proteomes" id="UP000317371">
    <property type="component" value="Unassembled WGS sequence"/>
</dbReference>
<dbReference type="InterPro" id="IPR015422">
    <property type="entry name" value="PyrdxlP-dep_Trfase_small"/>
</dbReference>
<dbReference type="EMBL" id="VIGC01000039">
    <property type="protein sequence ID" value="TQE93484.1"/>
    <property type="molecule type" value="Genomic_DNA"/>
</dbReference>
<evidence type="ECO:0000256" key="4">
    <source>
        <dbReference type="ARBA" id="ARBA00022679"/>
    </source>
</evidence>
<dbReference type="Gene3D" id="3.90.1150.10">
    <property type="entry name" value="Aspartate Aminotransferase, domain 1"/>
    <property type="match status" value="1"/>
</dbReference>
<dbReference type="RefSeq" id="WP_141612186.1">
    <property type="nucleotide sequence ID" value="NZ_VIGC02000039.1"/>
</dbReference>
<reference evidence="9 10" key="1">
    <citation type="submission" date="2019-06" db="EMBL/GenBank/DDBJ databases">
        <title>Genome sequence of Litorilinea aerophila BAA-2444.</title>
        <authorList>
            <person name="Maclea K.S."/>
            <person name="Maurais E.G."/>
            <person name="Iannazzi L.C."/>
        </authorList>
    </citation>
    <scope>NUCLEOTIDE SEQUENCE [LARGE SCALE GENOMIC DNA]</scope>
    <source>
        <strain evidence="9 10">ATCC BAA-2444</strain>
    </source>
</reference>
<proteinExistence type="inferred from homology"/>
<feature type="domain" description="Aminotransferase class V" evidence="8">
    <location>
        <begin position="28"/>
        <end position="321"/>
    </location>
</feature>
<evidence type="ECO:0000256" key="6">
    <source>
        <dbReference type="PIRSR" id="PIRSR000524-1"/>
    </source>
</evidence>
<dbReference type="InterPro" id="IPR015421">
    <property type="entry name" value="PyrdxlP-dep_Trfase_major"/>
</dbReference>
<keyword evidence="4 9" id="KW-0808">Transferase</keyword>
<sequence length="365" mass="39569">MQRYDIPLVPGPVSVPEAVRAAYQVDYGSADLEDEFFELYRACEEGLRQILATGNQIAILSGEGMLALWGALKSVVRPGDRVLAVATGVFGYGIGDMARQIGAEVETVGFGYDDVADPDQVREAARRFRPRLITAVHCETPSGTLNPLAEIGQICREVDALFYVDFVASAGGTPVWVDEWQIDLGLLGSQKVLSLMPDLAMVSVSERAWAAIEEVGYAGYDALQPWRRAVAERYLPYTHNWHALAGLRVAIDSLLNEGLEAAFERHATVAAVCRRRLQEMGVALWPRRESICAPTVTAARVPEGWSWPELDQALRRRGMAVGGSYGPLAGQVFRIGHMGSQADMALVERGMDVLAEVLAAGPAGG</sequence>
<dbReference type="PANTHER" id="PTHR21152:SF24">
    <property type="entry name" value="ALANINE--GLYOXYLATE AMINOTRANSFERASE 1"/>
    <property type="match status" value="1"/>
</dbReference>
<organism evidence="9 10">
    <name type="scientific">Litorilinea aerophila</name>
    <dbReference type="NCBI Taxonomy" id="1204385"/>
    <lineage>
        <taxon>Bacteria</taxon>
        <taxon>Bacillati</taxon>
        <taxon>Chloroflexota</taxon>
        <taxon>Caldilineae</taxon>
        <taxon>Caldilineales</taxon>
        <taxon>Caldilineaceae</taxon>
        <taxon>Litorilinea</taxon>
    </lineage>
</organism>
<evidence type="ECO:0000313" key="10">
    <source>
        <dbReference type="Proteomes" id="UP000317371"/>
    </source>
</evidence>
<evidence type="ECO:0000256" key="3">
    <source>
        <dbReference type="ARBA" id="ARBA00022576"/>
    </source>
</evidence>
<evidence type="ECO:0000259" key="8">
    <source>
        <dbReference type="Pfam" id="PF00266"/>
    </source>
</evidence>
<name>A0A540V9R7_9CHLR</name>